<evidence type="ECO:0000313" key="2">
    <source>
        <dbReference type="Proteomes" id="UP000319769"/>
    </source>
</evidence>
<name>A0A5N0VKK5_9PSEU</name>
<proteinExistence type="predicted"/>
<sequence>MGEGRPGEPAELTEGLRIALATGQIRFPLRETLRPLLASLVRGGYELNGPAPLYDESRLVATRSWPAADDGRVAYYRRAVRSGLRPVAVVLCGPAGERVLDGHHKIVAYQAERLAPMVIRIVELSRGSGRTARPAGGRHHPTATR</sequence>
<dbReference type="OrthoDB" id="5175328at2"/>
<dbReference type="EMBL" id="VMNW02000004">
    <property type="protein sequence ID" value="KAA9165874.1"/>
    <property type="molecule type" value="Genomic_DNA"/>
</dbReference>
<evidence type="ECO:0000313" key="1">
    <source>
        <dbReference type="EMBL" id="KAA9165874.1"/>
    </source>
</evidence>
<comment type="caution">
    <text evidence="1">The sequence shown here is derived from an EMBL/GenBank/DDBJ whole genome shotgun (WGS) entry which is preliminary data.</text>
</comment>
<keyword evidence="2" id="KW-1185">Reference proteome</keyword>
<accession>A0A5N0VKK5</accession>
<protein>
    <submittedName>
        <fullName evidence="1">Uncharacterized protein</fullName>
    </submittedName>
</protein>
<reference evidence="1" key="1">
    <citation type="submission" date="2019-09" db="EMBL/GenBank/DDBJ databases">
        <authorList>
            <person name="Teo W.F.A."/>
            <person name="Duangmal K."/>
        </authorList>
    </citation>
    <scope>NUCLEOTIDE SEQUENCE [LARGE SCALE GENOMIC DNA]</scope>
    <source>
        <strain evidence="1">K81G1</strain>
    </source>
</reference>
<organism evidence="1 2">
    <name type="scientific">Amycolatopsis acidicola</name>
    <dbReference type="NCBI Taxonomy" id="2596893"/>
    <lineage>
        <taxon>Bacteria</taxon>
        <taxon>Bacillati</taxon>
        <taxon>Actinomycetota</taxon>
        <taxon>Actinomycetes</taxon>
        <taxon>Pseudonocardiales</taxon>
        <taxon>Pseudonocardiaceae</taxon>
        <taxon>Amycolatopsis</taxon>
    </lineage>
</organism>
<dbReference type="AlphaFoldDB" id="A0A5N0VKK5"/>
<dbReference type="RefSeq" id="WP_144745772.1">
    <property type="nucleotide sequence ID" value="NZ_VMNW02000004.1"/>
</dbReference>
<gene>
    <name evidence="1" type="ORF">FPZ12_004540</name>
</gene>
<dbReference type="Proteomes" id="UP000319769">
    <property type="component" value="Unassembled WGS sequence"/>
</dbReference>